<dbReference type="Proteomes" id="UP001596403">
    <property type="component" value="Unassembled WGS sequence"/>
</dbReference>
<evidence type="ECO:0000313" key="10">
    <source>
        <dbReference type="EMBL" id="MFC6642478.1"/>
    </source>
</evidence>
<dbReference type="InterPro" id="IPR010052">
    <property type="entry name" value="T2SS_protein-GspI"/>
</dbReference>
<dbReference type="NCBIfam" id="TIGR02532">
    <property type="entry name" value="IV_pilin_GFxxxE"/>
    <property type="match status" value="1"/>
</dbReference>
<evidence type="ECO:0000256" key="9">
    <source>
        <dbReference type="RuleBase" id="RU368030"/>
    </source>
</evidence>
<dbReference type="PROSITE" id="PS00409">
    <property type="entry name" value="PROKAR_NTER_METHYL"/>
    <property type="match status" value="1"/>
</dbReference>
<keyword evidence="8" id="KW-0472">Membrane</keyword>
<comment type="similarity">
    <text evidence="2 9">Belongs to the GSP I family.</text>
</comment>
<organism evidence="10 11">
    <name type="scientific">Sulfitobacter profundi</name>
    <dbReference type="NCBI Taxonomy" id="2679961"/>
    <lineage>
        <taxon>Bacteria</taxon>
        <taxon>Pseudomonadati</taxon>
        <taxon>Pseudomonadota</taxon>
        <taxon>Alphaproteobacteria</taxon>
        <taxon>Rhodobacterales</taxon>
        <taxon>Roseobacteraceae</taxon>
        <taxon>Sulfitobacter</taxon>
    </lineage>
</organism>
<keyword evidence="4 9" id="KW-0488">Methylation</keyword>
<keyword evidence="6" id="KW-0812">Transmembrane</keyword>
<evidence type="ECO:0000256" key="8">
    <source>
        <dbReference type="ARBA" id="ARBA00023136"/>
    </source>
</evidence>
<dbReference type="EMBL" id="JBHSWA010000001">
    <property type="protein sequence ID" value="MFC6642478.1"/>
    <property type="molecule type" value="Genomic_DNA"/>
</dbReference>
<dbReference type="PANTHER" id="PTHR38779">
    <property type="entry name" value="TYPE II SECRETION SYSTEM PROTEIN I-RELATED"/>
    <property type="match status" value="1"/>
</dbReference>
<proteinExistence type="inferred from homology"/>
<keyword evidence="11" id="KW-1185">Reference proteome</keyword>
<evidence type="ECO:0000256" key="6">
    <source>
        <dbReference type="ARBA" id="ARBA00022692"/>
    </source>
</evidence>
<evidence type="ECO:0000256" key="2">
    <source>
        <dbReference type="ARBA" id="ARBA00008358"/>
    </source>
</evidence>
<dbReference type="PANTHER" id="PTHR38779:SF2">
    <property type="entry name" value="TYPE II SECRETION SYSTEM PROTEIN I-RELATED"/>
    <property type="match status" value="1"/>
</dbReference>
<evidence type="ECO:0000256" key="3">
    <source>
        <dbReference type="ARBA" id="ARBA00022475"/>
    </source>
</evidence>
<dbReference type="RefSeq" id="WP_386282725.1">
    <property type="nucleotide sequence ID" value="NZ_JBHSWA010000001.1"/>
</dbReference>
<dbReference type="NCBIfam" id="TIGR01707">
    <property type="entry name" value="gspI"/>
    <property type="match status" value="1"/>
</dbReference>
<comment type="subunit">
    <text evidence="9">Type II secretion is composed of four main components: the outer membrane complex, the inner membrane complex, the cytoplasmic secretion ATPase and the periplasm-spanning pseudopilus.</text>
</comment>
<gene>
    <name evidence="10" type="primary">gspI</name>
    <name evidence="10" type="ORF">ACFQAU_12990</name>
</gene>
<evidence type="ECO:0000256" key="1">
    <source>
        <dbReference type="ARBA" id="ARBA00004377"/>
    </source>
</evidence>
<comment type="caution">
    <text evidence="10">The sequence shown here is derived from an EMBL/GenBank/DDBJ whole genome shotgun (WGS) entry which is preliminary data.</text>
</comment>
<evidence type="ECO:0000256" key="5">
    <source>
        <dbReference type="ARBA" id="ARBA00022519"/>
    </source>
</evidence>
<dbReference type="Pfam" id="PF07963">
    <property type="entry name" value="N_methyl"/>
    <property type="match status" value="1"/>
</dbReference>
<keyword evidence="5 9" id="KW-0997">Cell inner membrane</keyword>
<keyword evidence="3" id="KW-1003">Cell membrane</keyword>
<evidence type="ECO:0000256" key="7">
    <source>
        <dbReference type="ARBA" id="ARBA00022989"/>
    </source>
</evidence>
<comment type="subcellular location">
    <subcellularLocation>
        <location evidence="1 9">Cell inner membrane</location>
        <topology evidence="1 9">Single-pass membrane protein</topology>
    </subcellularLocation>
</comment>
<evidence type="ECO:0000256" key="4">
    <source>
        <dbReference type="ARBA" id="ARBA00022481"/>
    </source>
</evidence>
<sequence length="80" mass="8782">MRRQADAGFTLIEALVAMAVLALGAVSLLSASEGHTRRITDLSDRVAARWAAEYRLSELRAGCQRRPQHWKSMASTLTSP</sequence>
<protein>
    <recommendedName>
        <fullName evidence="9">Type II secretion system protein I</fullName>
        <shortName evidence="9">T2SS minor pseudopilin I</shortName>
    </recommendedName>
</protein>
<evidence type="ECO:0000313" key="11">
    <source>
        <dbReference type="Proteomes" id="UP001596403"/>
    </source>
</evidence>
<dbReference type="InterPro" id="IPR012902">
    <property type="entry name" value="N_methyl_site"/>
</dbReference>
<accession>A0ABW1Z0U4</accession>
<reference evidence="11" key="1">
    <citation type="journal article" date="2019" name="Int. J. Syst. Evol. Microbiol.">
        <title>The Global Catalogue of Microorganisms (GCM) 10K type strain sequencing project: providing services to taxonomists for standard genome sequencing and annotation.</title>
        <authorList>
            <consortium name="The Broad Institute Genomics Platform"/>
            <consortium name="The Broad Institute Genome Sequencing Center for Infectious Disease"/>
            <person name="Wu L."/>
            <person name="Ma J."/>
        </authorList>
    </citation>
    <scope>NUCLEOTIDE SEQUENCE [LARGE SCALE GENOMIC DNA]</scope>
    <source>
        <strain evidence="11">NBRC 111368</strain>
    </source>
</reference>
<comment type="PTM">
    <text evidence="9">Cleaved by prepilin peptidase.</text>
</comment>
<comment type="function">
    <text evidence="9">Component of the type II secretion system required for the energy-dependent secretion of extracellular factors such as proteases and toxins from the periplasm.</text>
</comment>
<keyword evidence="7" id="KW-1133">Transmembrane helix</keyword>
<name>A0ABW1Z0U4_9RHOB</name>